<protein>
    <submittedName>
        <fullName evidence="1">Uncharacterized protein</fullName>
    </submittedName>
</protein>
<comment type="caution">
    <text evidence="1">The sequence shown here is derived from an EMBL/GenBank/DDBJ whole genome shotgun (WGS) entry which is preliminary data.</text>
</comment>
<dbReference type="EMBL" id="WNYA01000268">
    <property type="protein sequence ID" value="KAG8549019.1"/>
    <property type="molecule type" value="Genomic_DNA"/>
</dbReference>
<gene>
    <name evidence="1" type="ORF">GDO81_023107</name>
</gene>
<proteinExistence type="predicted"/>
<reference evidence="1" key="1">
    <citation type="thesis" date="2020" institute="ProQuest LLC" country="789 East Eisenhower Parkway, Ann Arbor, MI, USA">
        <title>Comparative Genomics and Chromosome Evolution.</title>
        <authorList>
            <person name="Mudd A.B."/>
        </authorList>
    </citation>
    <scope>NUCLEOTIDE SEQUENCE</scope>
    <source>
        <strain evidence="1">237g6f4</strain>
        <tissue evidence="1">Blood</tissue>
    </source>
</reference>
<name>A0AAV6ZI28_ENGPU</name>
<keyword evidence="2" id="KW-1185">Reference proteome</keyword>
<organism evidence="1 2">
    <name type="scientific">Engystomops pustulosus</name>
    <name type="common">Tungara frog</name>
    <name type="synonym">Physalaemus pustulosus</name>
    <dbReference type="NCBI Taxonomy" id="76066"/>
    <lineage>
        <taxon>Eukaryota</taxon>
        <taxon>Metazoa</taxon>
        <taxon>Chordata</taxon>
        <taxon>Craniata</taxon>
        <taxon>Vertebrata</taxon>
        <taxon>Euteleostomi</taxon>
        <taxon>Amphibia</taxon>
        <taxon>Batrachia</taxon>
        <taxon>Anura</taxon>
        <taxon>Neobatrachia</taxon>
        <taxon>Hyloidea</taxon>
        <taxon>Leptodactylidae</taxon>
        <taxon>Leiuperinae</taxon>
        <taxon>Engystomops</taxon>
    </lineage>
</organism>
<sequence length="200" mass="22389">MRERQQMASRPFASVDVTLEVGGAEQTETLRRPVEGVPKPIAIEPCCGNKAAVLTVFLCLPRGLAGVPPPGQSETPRMGRGYWKLNSSLLEEAEIRQSFEDFLQSQVSPSPALSSTYHNRNPWTAKTKVHVFGTESHIPRPDKELVFEVSAELEGCDNVSIFFFFFGKNTFFVINIFQRLPVRDEIPFALWICRMSAGDP</sequence>
<accession>A0AAV6ZI28</accession>
<dbReference type="AlphaFoldDB" id="A0AAV6ZI28"/>
<evidence type="ECO:0000313" key="2">
    <source>
        <dbReference type="Proteomes" id="UP000824782"/>
    </source>
</evidence>
<dbReference type="Proteomes" id="UP000824782">
    <property type="component" value="Unassembled WGS sequence"/>
</dbReference>
<evidence type="ECO:0000313" key="1">
    <source>
        <dbReference type="EMBL" id="KAG8549019.1"/>
    </source>
</evidence>